<keyword evidence="2" id="KW-0547">Nucleotide-binding</keyword>
<keyword evidence="2" id="KW-0067">ATP-binding</keyword>
<gene>
    <name evidence="2" type="ORF">EMB92_09140</name>
</gene>
<dbReference type="Pfam" id="PF13191">
    <property type="entry name" value="AAA_16"/>
    <property type="match status" value="1"/>
</dbReference>
<evidence type="ECO:0000259" key="1">
    <source>
        <dbReference type="Pfam" id="PF13191"/>
    </source>
</evidence>
<dbReference type="EMBL" id="RZJP01000004">
    <property type="protein sequence ID" value="KAA8815351.1"/>
    <property type="molecule type" value="Genomic_DNA"/>
</dbReference>
<accession>A0A5M9ZA59</accession>
<dbReference type="SUPFAM" id="SSF52540">
    <property type="entry name" value="P-loop containing nucleoside triphosphate hydrolases"/>
    <property type="match status" value="1"/>
</dbReference>
<evidence type="ECO:0000313" key="3">
    <source>
        <dbReference type="Proteomes" id="UP000326060"/>
    </source>
</evidence>
<feature type="domain" description="Orc1-like AAA ATPase" evidence="1">
    <location>
        <begin position="16"/>
        <end position="177"/>
    </location>
</feature>
<protein>
    <submittedName>
        <fullName evidence="2">ATP-binding protein</fullName>
    </submittedName>
</protein>
<organism evidence="2 3">
    <name type="scientific">Bifidobacterium callitrichos</name>
    <dbReference type="NCBI Taxonomy" id="762209"/>
    <lineage>
        <taxon>Bacteria</taxon>
        <taxon>Bacillati</taxon>
        <taxon>Actinomycetota</taxon>
        <taxon>Actinomycetes</taxon>
        <taxon>Bifidobacteriales</taxon>
        <taxon>Bifidobacteriaceae</taxon>
        <taxon>Bifidobacterium</taxon>
    </lineage>
</organism>
<reference evidence="2 3" key="1">
    <citation type="journal article" date="2019" name="Syst. Appl. Microbiol.">
        <title>Characterization of Bifidobacterium species in feaces of the Egyptian fruit bat: Description of B. vespertilionis sp. nov. and B. rousetti sp. nov.</title>
        <authorList>
            <person name="Modesto M."/>
            <person name="Satti M."/>
            <person name="Watanabe K."/>
            <person name="Puglisi E."/>
            <person name="Morelli L."/>
            <person name="Huang C.-H."/>
            <person name="Liou J.-S."/>
            <person name="Miyashita M."/>
            <person name="Tamura T."/>
            <person name="Saito S."/>
            <person name="Mori K."/>
            <person name="Huang L."/>
            <person name="Sciavilla P."/>
            <person name="Sandri C."/>
            <person name="Spiezio C."/>
            <person name="Vitali F."/>
            <person name="Cavalieri D."/>
            <person name="Perpetuini G."/>
            <person name="Tofalo R."/>
            <person name="Bonetti A."/>
            <person name="Arita M."/>
            <person name="Mattarelli P."/>
        </authorList>
    </citation>
    <scope>NUCLEOTIDE SEQUENCE [LARGE SCALE GENOMIC DNA]</scope>
    <source>
        <strain evidence="2 3">RST27</strain>
    </source>
</reference>
<proteinExistence type="predicted"/>
<dbReference type="PANTHER" id="PTHR34301:SF8">
    <property type="entry name" value="ATPASE DOMAIN-CONTAINING PROTEIN"/>
    <property type="match status" value="1"/>
</dbReference>
<dbReference type="AlphaFoldDB" id="A0A5M9ZA59"/>
<dbReference type="InterPro" id="IPR041664">
    <property type="entry name" value="AAA_16"/>
</dbReference>
<comment type="caution">
    <text evidence="2">The sequence shown here is derived from an EMBL/GenBank/DDBJ whole genome shotgun (WGS) entry which is preliminary data.</text>
</comment>
<evidence type="ECO:0000313" key="2">
    <source>
        <dbReference type="EMBL" id="KAA8815351.1"/>
    </source>
</evidence>
<dbReference type="GO" id="GO:0005524">
    <property type="term" value="F:ATP binding"/>
    <property type="evidence" value="ECO:0007669"/>
    <property type="project" value="UniProtKB-KW"/>
</dbReference>
<dbReference type="Gene3D" id="3.40.50.300">
    <property type="entry name" value="P-loop containing nucleotide triphosphate hydrolases"/>
    <property type="match status" value="1"/>
</dbReference>
<dbReference type="RefSeq" id="WP_150394634.1">
    <property type="nucleotide sequence ID" value="NZ_RZJP01000004.1"/>
</dbReference>
<dbReference type="InterPro" id="IPR027417">
    <property type="entry name" value="P-loop_NTPase"/>
</dbReference>
<name>A0A5M9ZA59_9BIFI</name>
<sequence length="389" mass="42544">MANPFKPTAGMTPPVLVGRTDDIEDFSYALDDGVGAPGRLMYLTGARGVGKTVMLNALGDIARKRDWLVIDETAEAGFINRLIDALHEDDKSHLSSLTMPTASISIPGAPISASVNLGGAQFAPPAERTLDFRRAMSAKLDKLERKHRGILITLDEVQASSIAEIRSLATAVQHLIREQRNIAFIFAGLPSMVENVINDDVLTFLRRAERKHLGDVPLDAVRQAFADTVTANGKHADDEVLSMLARATNGYPFMIQLVGYWAWRASETGPTADAGEITVDAAERGIAQAKLKLGDMVHGPAIDGLSAMARAYLLAMAQDDGPSATSVIAKRLERDQIYANVYRTQLIKEDIIYQSSYGHVDFKLPYLRDYLREHGAFHQMRRTIAGLTD</sequence>
<dbReference type="Proteomes" id="UP000326060">
    <property type="component" value="Unassembled WGS sequence"/>
</dbReference>
<dbReference type="PANTHER" id="PTHR34301">
    <property type="entry name" value="DNA-BINDING PROTEIN-RELATED"/>
    <property type="match status" value="1"/>
</dbReference>